<accession>A0ABD3W167</accession>
<dbReference type="Proteomes" id="UP001634394">
    <property type="component" value="Unassembled WGS sequence"/>
</dbReference>
<feature type="compositionally biased region" description="Polar residues" evidence="3">
    <location>
        <begin position="210"/>
        <end position="225"/>
    </location>
</feature>
<keyword evidence="2" id="KW-0175">Coiled coil</keyword>
<keyword evidence="1" id="KW-0479">Metal-binding</keyword>
<evidence type="ECO:0000256" key="2">
    <source>
        <dbReference type="SAM" id="Coils"/>
    </source>
</evidence>
<name>A0ABD3W167_SINWO</name>
<keyword evidence="1" id="KW-0863">Zinc-finger</keyword>
<dbReference type="GO" id="GO:0008270">
    <property type="term" value="F:zinc ion binding"/>
    <property type="evidence" value="ECO:0007669"/>
    <property type="project" value="UniProtKB-KW"/>
</dbReference>
<evidence type="ECO:0000313" key="6">
    <source>
        <dbReference type="Proteomes" id="UP001634394"/>
    </source>
</evidence>
<feature type="domain" description="CCHC-type" evidence="4">
    <location>
        <begin position="139"/>
        <end position="154"/>
    </location>
</feature>
<evidence type="ECO:0000259" key="4">
    <source>
        <dbReference type="PROSITE" id="PS50158"/>
    </source>
</evidence>
<organism evidence="5 6">
    <name type="scientific">Sinanodonta woodiana</name>
    <name type="common">Chinese pond mussel</name>
    <name type="synonym">Anodonta woodiana</name>
    <dbReference type="NCBI Taxonomy" id="1069815"/>
    <lineage>
        <taxon>Eukaryota</taxon>
        <taxon>Metazoa</taxon>
        <taxon>Spiralia</taxon>
        <taxon>Lophotrochozoa</taxon>
        <taxon>Mollusca</taxon>
        <taxon>Bivalvia</taxon>
        <taxon>Autobranchia</taxon>
        <taxon>Heteroconchia</taxon>
        <taxon>Palaeoheterodonta</taxon>
        <taxon>Unionida</taxon>
        <taxon>Unionoidea</taxon>
        <taxon>Unionidae</taxon>
        <taxon>Unioninae</taxon>
        <taxon>Sinanodonta</taxon>
    </lineage>
</organism>
<reference evidence="5 6" key="1">
    <citation type="submission" date="2024-11" db="EMBL/GenBank/DDBJ databases">
        <title>Chromosome-level genome assembly of the freshwater bivalve Anodonta woodiana.</title>
        <authorList>
            <person name="Chen X."/>
        </authorList>
    </citation>
    <scope>NUCLEOTIDE SEQUENCE [LARGE SCALE GENOMIC DNA]</scope>
    <source>
        <strain evidence="5">MN2024</strain>
        <tissue evidence="5">Gills</tissue>
    </source>
</reference>
<keyword evidence="6" id="KW-1185">Reference proteome</keyword>
<evidence type="ECO:0000256" key="1">
    <source>
        <dbReference type="PROSITE-ProRule" id="PRU00047"/>
    </source>
</evidence>
<keyword evidence="1" id="KW-0862">Zinc</keyword>
<gene>
    <name evidence="5" type="ORF">ACJMK2_040498</name>
</gene>
<dbReference type="AlphaFoldDB" id="A0ABD3W167"/>
<sequence>MDEEKISKIYSINYAEKGYEIRPRGNEPVLPYGELTICGQRAIIEEPKPIMRKIKKQTGELHLSGLPLEIPLEDIVIWFEEKFGIKVENAKLGEAYGFSIYNGIRILEIEKTKLYTMKRVFFLKGIQTRTWYKGCIYHRKCHRCGKTGHSPNKCTTNEDTTTNNVNNIAINEQNDGETEQQNKLSMKPKETLTMTVPSTRKKNVKKGKTQDGNNKTLEKQQSQEIKSTDKHQINETGTKQIESNKQTRTNTVDKQQTNTRIQQSVEQKITQERQGKKLTTEKQQTFELRNKRMDHIATEQQFIQERLERRKEKRRQMREEEQKMMAEALYNDETLKELNYK</sequence>
<protein>
    <recommendedName>
        <fullName evidence="4">CCHC-type domain-containing protein</fullName>
    </recommendedName>
</protein>
<dbReference type="EMBL" id="JBJQND010000008">
    <property type="protein sequence ID" value="KAL3867617.1"/>
    <property type="molecule type" value="Genomic_DNA"/>
</dbReference>
<feature type="region of interest" description="Disordered" evidence="3">
    <location>
        <begin position="196"/>
        <end position="260"/>
    </location>
</feature>
<feature type="coiled-coil region" evidence="2">
    <location>
        <begin position="300"/>
        <end position="327"/>
    </location>
</feature>
<dbReference type="InterPro" id="IPR001878">
    <property type="entry name" value="Znf_CCHC"/>
</dbReference>
<proteinExistence type="predicted"/>
<evidence type="ECO:0000256" key="3">
    <source>
        <dbReference type="SAM" id="MobiDB-lite"/>
    </source>
</evidence>
<evidence type="ECO:0000313" key="5">
    <source>
        <dbReference type="EMBL" id="KAL3867617.1"/>
    </source>
</evidence>
<comment type="caution">
    <text evidence="5">The sequence shown here is derived from an EMBL/GenBank/DDBJ whole genome shotgun (WGS) entry which is preliminary data.</text>
</comment>
<feature type="compositionally biased region" description="Polar residues" evidence="3">
    <location>
        <begin position="234"/>
        <end position="260"/>
    </location>
</feature>
<dbReference type="PROSITE" id="PS50158">
    <property type="entry name" value="ZF_CCHC"/>
    <property type="match status" value="1"/>
</dbReference>